<keyword evidence="2" id="KW-1185">Reference proteome</keyword>
<accession>A0A2R3J5G5</accession>
<proteinExistence type="predicted"/>
<protein>
    <submittedName>
        <fullName evidence="1">Uncharacterized protein</fullName>
    </submittedName>
</protein>
<dbReference type="Proteomes" id="UP000238390">
    <property type="component" value="Plasmid unnamed2"/>
</dbReference>
<reference evidence="1 2" key="1">
    <citation type="submission" date="2018-02" db="EMBL/GenBank/DDBJ databases">
        <title>FDA/CDC Antimicrobial Resistant Isolate Bank Genome Sequencing.</title>
        <authorList>
            <person name="Benahmed F.H."/>
            <person name="Lutgring J.D."/>
            <person name="Yoo B."/>
            <person name="Machado M."/>
            <person name="Brown A."/>
            <person name="McAllister G."/>
            <person name="Perry A."/>
            <person name="Halpin A.L."/>
            <person name="Vavikolanu K."/>
            <person name="Ott S."/>
            <person name="Zhao X."/>
            <person name="Tallon L.J."/>
            <person name="Sadzewicz L."/>
            <person name="Aluvathingal J."/>
            <person name="Nadendla S."/>
            <person name="Voskania-kordi A."/>
            <person name="Simonyan V."/>
            <person name="Patel J."/>
            <person name="Shawar R.M."/>
        </authorList>
    </citation>
    <scope>NUCLEOTIDE SEQUENCE [LARGE SCALE GENOMIC DNA]</scope>
    <source>
        <strain evidence="1 2">AR_0356</strain>
        <plasmid evidence="1 2">unnamed2</plasmid>
    </source>
</reference>
<geneLocation type="plasmid" evidence="1 2">
    <name>unnamed2</name>
</geneLocation>
<dbReference type="EMBL" id="CP027170">
    <property type="protein sequence ID" value="AVK09394.1"/>
    <property type="molecule type" value="Genomic_DNA"/>
</dbReference>
<keyword evidence="1" id="KW-0614">Plasmid</keyword>
<name>A0A2R3J5G5_9PSED</name>
<organism evidence="1 2">
    <name type="scientific">Pseudomonas paraeruginosa</name>
    <dbReference type="NCBI Taxonomy" id="2994495"/>
    <lineage>
        <taxon>Bacteria</taxon>
        <taxon>Pseudomonadati</taxon>
        <taxon>Pseudomonadota</taxon>
        <taxon>Gammaproteobacteria</taxon>
        <taxon>Pseudomonadales</taxon>
        <taxon>Pseudomonadaceae</taxon>
        <taxon>Pseudomonas</taxon>
    </lineage>
</organism>
<evidence type="ECO:0000313" key="1">
    <source>
        <dbReference type="EMBL" id="AVK09394.1"/>
    </source>
</evidence>
<sequence>MKDIANITLYAPGIVLFDPLTLQAFLQRVGYQSSDVFNLFIDDQAIGAQAIGEGVVFPIYQIPDDDYAVFLEQGALPPAGAQRHFTYQGVPLHVSSGVLVAADLGALMDWDAAFFCNYLENYPQRLKNNDYLDVAPGRYLVAISGYSALAAPLNPFGYGLRFEAVQQLPPAMPDEDFDFSLERVTGNP</sequence>
<evidence type="ECO:0000313" key="2">
    <source>
        <dbReference type="Proteomes" id="UP000238390"/>
    </source>
</evidence>
<dbReference type="RefSeq" id="WP_105446955.1">
    <property type="nucleotide sequence ID" value="NZ_CP027170.1"/>
</dbReference>
<dbReference type="AlphaFoldDB" id="A0A2R3J5G5"/>
<gene>
    <name evidence="1" type="ORF">CSB93_6619</name>
</gene>